<gene>
    <name evidence="2" type="ORF">GALL_289020</name>
</gene>
<evidence type="ECO:0000313" key="2">
    <source>
        <dbReference type="EMBL" id="OIQ89203.1"/>
    </source>
</evidence>
<protein>
    <recommendedName>
        <fullName evidence="1">DUF1330 domain-containing protein</fullName>
    </recommendedName>
</protein>
<proteinExistence type="predicted"/>
<dbReference type="AlphaFoldDB" id="A0A1J5RHX9"/>
<comment type="caution">
    <text evidence="2">The sequence shown here is derived from an EMBL/GenBank/DDBJ whole genome shotgun (WGS) entry which is preliminary data.</text>
</comment>
<dbReference type="PANTHER" id="PTHR41521:SF4">
    <property type="entry name" value="BLR0684 PROTEIN"/>
    <property type="match status" value="1"/>
</dbReference>
<dbReference type="InterPro" id="IPR010753">
    <property type="entry name" value="DUF1330"/>
</dbReference>
<dbReference type="Pfam" id="PF07045">
    <property type="entry name" value="DUF1330"/>
    <property type="match status" value="1"/>
</dbReference>
<dbReference type="PANTHER" id="PTHR41521">
    <property type="match status" value="1"/>
</dbReference>
<evidence type="ECO:0000259" key="1">
    <source>
        <dbReference type="Pfam" id="PF07045"/>
    </source>
</evidence>
<dbReference type="EMBL" id="MLJW01000339">
    <property type="protein sequence ID" value="OIQ89203.1"/>
    <property type="molecule type" value="Genomic_DNA"/>
</dbReference>
<dbReference type="Gene3D" id="3.30.70.100">
    <property type="match status" value="1"/>
</dbReference>
<reference evidence="2" key="1">
    <citation type="submission" date="2016-10" db="EMBL/GenBank/DDBJ databases">
        <title>Sequence of Gallionella enrichment culture.</title>
        <authorList>
            <person name="Poehlein A."/>
            <person name="Muehling M."/>
            <person name="Daniel R."/>
        </authorList>
    </citation>
    <scope>NUCLEOTIDE SEQUENCE</scope>
</reference>
<sequence>MRWSSAAAISKTCCTDSNPLMAAYIIADVDVTDPTRYAQYRTLSSIAMQVYGAKPLVRGGAVETLEGPWQPGRVVVLEFPDLDTARRFYDSPEYGAARQAREGAALMRMIVVQGA</sequence>
<feature type="domain" description="DUF1330" evidence="1">
    <location>
        <begin position="23"/>
        <end position="114"/>
    </location>
</feature>
<organism evidence="2">
    <name type="scientific">mine drainage metagenome</name>
    <dbReference type="NCBI Taxonomy" id="410659"/>
    <lineage>
        <taxon>unclassified sequences</taxon>
        <taxon>metagenomes</taxon>
        <taxon>ecological metagenomes</taxon>
    </lineage>
</organism>
<dbReference type="InterPro" id="IPR011008">
    <property type="entry name" value="Dimeric_a/b-barrel"/>
</dbReference>
<accession>A0A1J5RHX9</accession>
<name>A0A1J5RHX9_9ZZZZ</name>
<dbReference type="SUPFAM" id="SSF54909">
    <property type="entry name" value="Dimeric alpha+beta barrel"/>
    <property type="match status" value="1"/>
</dbReference>